<organism evidence="1 2">
    <name type="scientific">Nocardiopsis alba (strain ATCC BAA-2165 / BE74)</name>
    <dbReference type="NCBI Taxonomy" id="1205910"/>
    <lineage>
        <taxon>Bacteria</taxon>
        <taxon>Bacillati</taxon>
        <taxon>Actinomycetota</taxon>
        <taxon>Actinomycetes</taxon>
        <taxon>Streptosporangiales</taxon>
        <taxon>Nocardiopsidaceae</taxon>
        <taxon>Nocardiopsis</taxon>
    </lineage>
</organism>
<dbReference type="Proteomes" id="UP000003779">
    <property type="component" value="Chromosome"/>
</dbReference>
<gene>
    <name evidence="1" type="ordered locus">B005_1993</name>
</gene>
<dbReference type="AlphaFoldDB" id="J7L0H5"/>
<reference evidence="1 2" key="1">
    <citation type="journal article" date="2012" name="J. Bacteriol.">
        <title>Whole-Genome Sequence of Nocardiopsis alba Strain ATCC BAA-2165, Associated with Honeybees.</title>
        <authorList>
            <person name="Qiao J."/>
            <person name="Chen L."/>
            <person name="Li Y."/>
            <person name="Wang J."/>
            <person name="Zhang W."/>
            <person name="Chen S."/>
        </authorList>
    </citation>
    <scope>NUCLEOTIDE SEQUENCE [LARGE SCALE GENOMIC DNA]</scope>
    <source>
        <strain evidence="2">ATCC BAA-2165 / BE74</strain>
    </source>
</reference>
<protein>
    <submittedName>
        <fullName evidence="1">Uncharacterized protein</fullName>
    </submittedName>
</protein>
<dbReference type="KEGG" id="nal:B005_1993"/>
<dbReference type="STRING" id="1205910.B005_1993"/>
<name>J7L0H5_NOCAA</name>
<reference evidence="2" key="2">
    <citation type="submission" date="2012-08" db="EMBL/GenBank/DDBJ databases">
        <title>Whole-genome sequence of Nocardiopsis alba strain ATCC BAA-2165 associated with honeybees.</title>
        <authorList>
            <person name="Qiao J."/>
            <person name="Chen L."/>
            <person name="Li Y."/>
            <person name="Wang J."/>
            <person name="Zhang W."/>
            <person name="Chen S."/>
        </authorList>
    </citation>
    <scope>NUCLEOTIDE SEQUENCE [LARGE SCALE GENOMIC DNA]</scope>
    <source>
        <strain evidence="2">ATCC BAA-2165 / BE74</strain>
    </source>
</reference>
<evidence type="ECO:0000313" key="1">
    <source>
        <dbReference type="EMBL" id="AFR07133.1"/>
    </source>
</evidence>
<dbReference type="HOGENOM" id="CLU_3138282_0_0_11"/>
<dbReference type="EMBL" id="CP003788">
    <property type="protein sequence ID" value="AFR07133.1"/>
    <property type="molecule type" value="Genomic_DNA"/>
</dbReference>
<proteinExistence type="predicted"/>
<evidence type="ECO:0000313" key="2">
    <source>
        <dbReference type="Proteomes" id="UP000003779"/>
    </source>
</evidence>
<accession>J7L0H5</accession>
<dbReference type="PATRIC" id="fig|1205910.3.peg.1885"/>
<sequence length="49" mass="5029">MVSSAHGGSVPPHGGRPQGANCECPAGLFCYDSIFACHVGRLRRGAAET</sequence>